<dbReference type="InterPro" id="IPR002213">
    <property type="entry name" value="UDP_glucos_trans"/>
</dbReference>
<dbReference type="AlphaFoldDB" id="A0A9Q0K672"/>
<dbReference type="PANTHER" id="PTHR48045:SF26">
    <property type="entry name" value="UDP-GLYCOSYLTRANSFERASE 74E2-LIKE"/>
    <property type="match status" value="1"/>
</dbReference>
<dbReference type="Proteomes" id="UP001141806">
    <property type="component" value="Unassembled WGS sequence"/>
</dbReference>
<dbReference type="OrthoDB" id="780888at2759"/>
<proteinExistence type="predicted"/>
<dbReference type="SUPFAM" id="SSF53756">
    <property type="entry name" value="UDP-Glycosyltransferase/glycogen phosphorylase"/>
    <property type="match status" value="1"/>
</dbReference>
<dbReference type="GO" id="GO:0008194">
    <property type="term" value="F:UDP-glycosyltransferase activity"/>
    <property type="evidence" value="ECO:0007669"/>
    <property type="project" value="InterPro"/>
</dbReference>
<comment type="caution">
    <text evidence="2">The sequence shown here is derived from an EMBL/GenBank/DDBJ whole genome shotgun (WGS) entry which is preliminary data.</text>
</comment>
<evidence type="ECO:0000313" key="2">
    <source>
        <dbReference type="EMBL" id="KAJ4962943.1"/>
    </source>
</evidence>
<dbReference type="Gene3D" id="3.40.50.2000">
    <property type="entry name" value="Glycogen Phosphorylase B"/>
    <property type="match status" value="1"/>
</dbReference>
<protein>
    <submittedName>
        <fullName evidence="2">Uncharacterized protein</fullName>
    </submittedName>
</protein>
<keyword evidence="3" id="KW-1185">Reference proteome</keyword>
<reference evidence="2" key="1">
    <citation type="journal article" date="2023" name="Plant J.">
        <title>The genome of the king protea, Protea cynaroides.</title>
        <authorList>
            <person name="Chang J."/>
            <person name="Duong T.A."/>
            <person name="Schoeman C."/>
            <person name="Ma X."/>
            <person name="Roodt D."/>
            <person name="Barker N."/>
            <person name="Li Z."/>
            <person name="Van de Peer Y."/>
            <person name="Mizrachi E."/>
        </authorList>
    </citation>
    <scope>NUCLEOTIDE SEQUENCE</scope>
    <source>
        <tissue evidence="2">Young leaves</tissue>
    </source>
</reference>
<dbReference type="Pfam" id="PF00201">
    <property type="entry name" value="UDPGT"/>
    <property type="match status" value="1"/>
</dbReference>
<accession>A0A9Q0K672</accession>
<evidence type="ECO:0000313" key="3">
    <source>
        <dbReference type="Proteomes" id="UP001141806"/>
    </source>
</evidence>
<dbReference type="EMBL" id="JAMYWD010000008">
    <property type="protein sequence ID" value="KAJ4962943.1"/>
    <property type="molecule type" value="Genomic_DNA"/>
</dbReference>
<keyword evidence="1" id="KW-0808">Transferase</keyword>
<gene>
    <name evidence="2" type="ORF">NE237_022882</name>
</gene>
<dbReference type="PANTHER" id="PTHR48045">
    <property type="entry name" value="UDP-GLYCOSYLTRANSFERASE 72B1"/>
    <property type="match status" value="1"/>
</dbReference>
<evidence type="ECO:0000256" key="1">
    <source>
        <dbReference type="ARBA" id="ARBA00022679"/>
    </source>
</evidence>
<sequence>MSHWGWSSTLETVAAEVPMIAFPQWSDQPTNAKFIVDVFEMGLRVEPDENGIVNQEEMERCIEEITKRPKSEELKGNAIQWKEAAKMAVADQGSSDWNIQIFVDELMGRHSLSLHVTTLDDNY</sequence>
<organism evidence="2 3">
    <name type="scientific">Protea cynaroides</name>
    <dbReference type="NCBI Taxonomy" id="273540"/>
    <lineage>
        <taxon>Eukaryota</taxon>
        <taxon>Viridiplantae</taxon>
        <taxon>Streptophyta</taxon>
        <taxon>Embryophyta</taxon>
        <taxon>Tracheophyta</taxon>
        <taxon>Spermatophyta</taxon>
        <taxon>Magnoliopsida</taxon>
        <taxon>Proteales</taxon>
        <taxon>Proteaceae</taxon>
        <taxon>Protea</taxon>
    </lineage>
</organism>
<name>A0A9Q0K672_9MAGN</name>